<dbReference type="RefSeq" id="XP_065648351.1">
    <property type="nucleotide sequence ID" value="XM_065792279.1"/>
</dbReference>
<dbReference type="PANTHER" id="PTHR47772">
    <property type="entry name" value="ZINC FINGER PROTEIN 200"/>
    <property type="match status" value="1"/>
</dbReference>
<feature type="compositionally biased region" description="Polar residues" evidence="10">
    <location>
        <begin position="772"/>
        <end position="786"/>
    </location>
</feature>
<keyword evidence="7" id="KW-0804">Transcription</keyword>
<dbReference type="SMART" id="SM00355">
    <property type="entry name" value="ZnF_C2H2"/>
    <property type="match status" value="12"/>
</dbReference>
<feature type="region of interest" description="Disordered" evidence="10">
    <location>
        <begin position="756"/>
        <end position="792"/>
    </location>
</feature>
<gene>
    <name evidence="13" type="primary">LOC100209601</name>
</gene>
<feature type="domain" description="C2H2-type" evidence="11">
    <location>
        <begin position="272"/>
        <end position="300"/>
    </location>
</feature>
<evidence type="ECO:0000313" key="12">
    <source>
        <dbReference type="Proteomes" id="UP001652625"/>
    </source>
</evidence>
<dbReference type="GeneID" id="100209601"/>
<keyword evidence="8" id="KW-0539">Nucleus</keyword>
<sequence>MNLHEKDVQPKSWASILKDIEVIEVLNTRVITEKEESSRCYLISFTSWVDEVDLFFQKSLIEEYWKRKDLIDGKIDSTVKKRVEDRAGNLIKNESDDFSQNEESSFECEYKKSFESISIEESTSIEVSSTASSSVEELSAEKILCDEPRDQVRSCKRRKNKTLDDIVRQISALSDQPSEKRHPSLLNERLQTLDKTLSPETLKDLESESPCATSEAVRESYGEHQVVNTYWSAGKAFQKHRFQCQHCDMFFDNEECLTEHNLTHESSKNPTHHCHVCKNSFRNENSLEEHMATNHIYQQNALKCRYCSRLYTHSEKLELHERQHFSSDVSTVPPPLMPLDDDSVEYTKSFRKYINESTDLGFTSASIGTTSTNIESISSTITTTALSTACTLLNMSSNTSSALLNVSSASNAASCLTNRVSLGKLGDVEKYSQCFSNQLAQNGEDVISFRFDKTSSMQGKKDNETIKLEEPMEEDRSSPVYMKQERSEIKKINKPLNSHEVHNCPVCRKSFSLKENMEYHWQEEHGHKYHFTCKVCEKTFMNELELDSHIATHGKNEFFCGICNKNFDRRSTYETHQRTHTVERPFQCNVCFRAFSLRTNLRRHMLTHTEVQLSQYNCHLCLKLFKHPENLAYHMLEQHRLSPNEDANFIREATRYTSFRDRNIFDRFNEKRKLDEDVSVNKEKHHQRNFIENQSGYLTEQKEPQLSPDSFNRRLIQNMKVSPHPLYINKTNIYSDESSKRLEKFRRSPLEFHDSMQYSNKYPSSSSTESSRNLTRPHSPMNNSPTHAVHHHALASKVTTSSVLYHNGNIVSADKMVGVGVSVRPGTECNECGEKFTSASLYDIHMQSHKKQAYTCEKCPKTFTRRNHYEAHMEGHESGKSKSHSCPYCHRLFSMKGNLRRHIRIHTNEAPYECPICFQRFRRSDGLKGHIKRHETLGESCPVDMVPTQAPASG</sequence>
<feature type="domain" description="C2H2-type" evidence="11">
    <location>
        <begin position="586"/>
        <end position="613"/>
    </location>
</feature>
<keyword evidence="2" id="KW-0479">Metal-binding</keyword>
<feature type="domain" description="C2H2-type" evidence="11">
    <location>
        <begin position="242"/>
        <end position="269"/>
    </location>
</feature>
<evidence type="ECO:0000256" key="7">
    <source>
        <dbReference type="ARBA" id="ARBA00023163"/>
    </source>
</evidence>
<evidence type="ECO:0000256" key="10">
    <source>
        <dbReference type="SAM" id="MobiDB-lite"/>
    </source>
</evidence>
<evidence type="ECO:0000256" key="2">
    <source>
        <dbReference type="ARBA" id="ARBA00022723"/>
    </source>
</evidence>
<feature type="domain" description="C2H2-type" evidence="11">
    <location>
        <begin position="531"/>
        <end position="558"/>
    </location>
</feature>
<keyword evidence="5" id="KW-0862">Zinc</keyword>
<feature type="domain" description="C2H2-type" evidence="11">
    <location>
        <begin position="884"/>
        <end position="911"/>
    </location>
</feature>
<dbReference type="Pfam" id="PF00096">
    <property type="entry name" value="zf-C2H2"/>
    <property type="match status" value="5"/>
</dbReference>
<feature type="domain" description="C2H2-type" evidence="11">
    <location>
        <begin position="827"/>
        <end position="854"/>
    </location>
</feature>
<feature type="domain" description="C2H2-type" evidence="11">
    <location>
        <begin position="912"/>
        <end position="934"/>
    </location>
</feature>
<dbReference type="SUPFAM" id="SSF57667">
    <property type="entry name" value="beta-beta-alpha zinc fingers"/>
    <property type="match status" value="6"/>
</dbReference>
<organism evidence="12 13">
    <name type="scientific">Hydra vulgaris</name>
    <name type="common">Hydra</name>
    <name type="synonym">Hydra attenuata</name>
    <dbReference type="NCBI Taxonomy" id="6087"/>
    <lineage>
        <taxon>Eukaryota</taxon>
        <taxon>Metazoa</taxon>
        <taxon>Cnidaria</taxon>
        <taxon>Hydrozoa</taxon>
        <taxon>Hydroidolina</taxon>
        <taxon>Anthoathecata</taxon>
        <taxon>Aplanulata</taxon>
        <taxon>Hydridae</taxon>
        <taxon>Hydra</taxon>
    </lineage>
</organism>
<accession>A0ABM4BH59</accession>
<evidence type="ECO:0000256" key="3">
    <source>
        <dbReference type="ARBA" id="ARBA00022737"/>
    </source>
</evidence>
<feature type="domain" description="C2H2-type" evidence="11">
    <location>
        <begin position="616"/>
        <end position="639"/>
    </location>
</feature>
<dbReference type="Gene3D" id="3.30.160.60">
    <property type="entry name" value="Classic Zinc Finger"/>
    <property type="match status" value="7"/>
</dbReference>
<keyword evidence="6" id="KW-0805">Transcription regulation</keyword>
<feature type="domain" description="C2H2-type" evidence="11">
    <location>
        <begin position="502"/>
        <end position="530"/>
    </location>
</feature>
<feature type="domain" description="C2H2-type" evidence="11">
    <location>
        <begin position="302"/>
        <end position="329"/>
    </location>
</feature>
<dbReference type="PANTHER" id="PTHR47772:SF13">
    <property type="entry name" value="GASTRULA ZINC FINGER PROTEIN XLCGF49.1-LIKE-RELATED"/>
    <property type="match status" value="1"/>
</dbReference>
<evidence type="ECO:0000256" key="4">
    <source>
        <dbReference type="ARBA" id="ARBA00022771"/>
    </source>
</evidence>
<reference evidence="13" key="1">
    <citation type="submission" date="2025-08" db="UniProtKB">
        <authorList>
            <consortium name="RefSeq"/>
        </authorList>
    </citation>
    <scope>IDENTIFICATION</scope>
</reference>
<dbReference type="Pfam" id="PF12874">
    <property type="entry name" value="zf-met"/>
    <property type="match status" value="1"/>
</dbReference>
<evidence type="ECO:0000256" key="6">
    <source>
        <dbReference type="ARBA" id="ARBA00023015"/>
    </source>
</evidence>
<keyword evidence="4 9" id="KW-0863">Zinc-finger</keyword>
<evidence type="ECO:0000256" key="5">
    <source>
        <dbReference type="ARBA" id="ARBA00022833"/>
    </source>
</evidence>
<evidence type="ECO:0000256" key="9">
    <source>
        <dbReference type="PROSITE-ProRule" id="PRU00042"/>
    </source>
</evidence>
<evidence type="ECO:0000259" key="11">
    <source>
        <dbReference type="PROSITE" id="PS50157"/>
    </source>
</evidence>
<feature type="domain" description="C2H2-type" evidence="11">
    <location>
        <begin position="558"/>
        <end position="585"/>
    </location>
</feature>
<evidence type="ECO:0000256" key="8">
    <source>
        <dbReference type="ARBA" id="ARBA00023242"/>
    </source>
</evidence>
<dbReference type="PROSITE" id="PS00028">
    <property type="entry name" value="ZINC_FINGER_C2H2_1"/>
    <property type="match status" value="11"/>
</dbReference>
<dbReference type="Proteomes" id="UP001652625">
    <property type="component" value="Chromosome 03"/>
</dbReference>
<keyword evidence="3" id="KW-0677">Repeat</keyword>
<keyword evidence="12" id="KW-1185">Reference proteome</keyword>
<proteinExistence type="predicted"/>
<protein>
    <submittedName>
        <fullName evidence="13">Oocyte zinc finger protein XlCOF7.1 isoform X2</fullName>
    </submittedName>
</protein>
<feature type="compositionally biased region" description="Low complexity" evidence="10">
    <location>
        <begin position="756"/>
        <end position="771"/>
    </location>
</feature>
<dbReference type="InterPro" id="IPR036236">
    <property type="entry name" value="Znf_C2H2_sf"/>
</dbReference>
<name>A0ABM4BH59_HYDVU</name>
<dbReference type="PROSITE" id="PS50157">
    <property type="entry name" value="ZINC_FINGER_C2H2_2"/>
    <property type="match status" value="12"/>
</dbReference>
<feature type="domain" description="C2H2-type" evidence="11">
    <location>
        <begin position="854"/>
        <end position="881"/>
    </location>
</feature>
<comment type="subcellular location">
    <subcellularLocation>
        <location evidence="1">Nucleus</location>
    </subcellularLocation>
</comment>
<dbReference type="Pfam" id="PF13894">
    <property type="entry name" value="zf-C2H2_4"/>
    <property type="match status" value="1"/>
</dbReference>
<evidence type="ECO:0000256" key="1">
    <source>
        <dbReference type="ARBA" id="ARBA00004123"/>
    </source>
</evidence>
<dbReference type="InterPro" id="IPR050636">
    <property type="entry name" value="C2H2-ZF_domain-containing"/>
</dbReference>
<evidence type="ECO:0000313" key="13">
    <source>
        <dbReference type="RefSeq" id="XP_065648351.1"/>
    </source>
</evidence>
<dbReference type="InterPro" id="IPR013087">
    <property type="entry name" value="Znf_C2H2_type"/>
</dbReference>